<comment type="caution">
    <text evidence="1">The sequence shown here is derived from an EMBL/GenBank/DDBJ whole genome shotgun (WGS) entry which is preliminary data.</text>
</comment>
<dbReference type="EMBL" id="JANHOG010000646">
    <property type="protein sequence ID" value="KAJ3552562.1"/>
    <property type="molecule type" value="Genomic_DNA"/>
</dbReference>
<evidence type="ECO:0000313" key="1">
    <source>
        <dbReference type="EMBL" id="KAJ3552562.1"/>
    </source>
</evidence>
<organism evidence="1 2">
    <name type="scientific">Phlebia brevispora</name>
    <dbReference type="NCBI Taxonomy" id="194682"/>
    <lineage>
        <taxon>Eukaryota</taxon>
        <taxon>Fungi</taxon>
        <taxon>Dikarya</taxon>
        <taxon>Basidiomycota</taxon>
        <taxon>Agaricomycotina</taxon>
        <taxon>Agaricomycetes</taxon>
        <taxon>Polyporales</taxon>
        <taxon>Meruliaceae</taxon>
        <taxon>Phlebia</taxon>
    </lineage>
</organism>
<dbReference type="Proteomes" id="UP001148662">
    <property type="component" value="Unassembled WGS sequence"/>
</dbReference>
<sequence length="268" mass="30655">MRSLFAVQVEKEEQPAPPLLSGEDGFEATEAIQQANVARAKYHARLRGWLLAIETVLLFVSFTTIVSLWRAKPEPTKQTCQLLYSPAQDAIKYETKTWMEDVWASNIYKGEPSEEVDKAWHDLYNDFGISMIPKSQAKLLPNPSTPYAANPEYYIVHLSVFHQMHCLNMIRMALRPEHYVDPVTGNLGNIPRDDVRVHINHCVDNIRQSLMCAGDITPLVWHLNDKNSSAVINMDIPHTCRNYDALVDWAKAHTTRYAFDPSFRVEDD</sequence>
<reference evidence="1" key="1">
    <citation type="submission" date="2022-07" db="EMBL/GenBank/DDBJ databases">
        <title>Genome Sequence of Phlebia brevispora.</title>
        <authorList>
            <person name="Buettner E."/>
        </authorList>
    </citation>
    <scope>NUCLEOTIDE SEQUENCE</scope>
    <source>
        <strain evidence="1">MPL23</strain>
    </source>
</reference>
<gene>
    <name evidence="1" type="ORF">NM688_g4088</name>
</gene>
<evidence type="ECO:0000313" key="2">
    <source>
        <dbReference type="Proteomes" id="UP001148662"/>
    </source>
</evidence>
<name>A0ACC1T3X5_9APHY</name>
<keyword evidence="2" id="KW-1185">Reference proteome</keyword>
<proteinExistence type="predicted"/>
<accession>A0ACC1T3X5</accession>
<protein>
    <submittedName>
        <fullName evidence="1">Uncharacterized protein</fullName>
    </submittedName>
</protein>